<keyword evidence="5" id="KW-1185">Reference proteome</keyword>
<evidence type="ECO:0000256" key="2">
    <source>
        <dbReference type="ARBA" id="ARBA00022703"/>
    </source>
</evidence>
<dbReference type="GO" id="GO:0005634">
    <property type="term" value="C:nucleus"/>
    <property type="evidence" value="ECO:0007669"/>
    <property type="project" value="TreeGrafter"/>
</dbReference>
<evidence type="ECO:0000256" key="1">
    <source>
        <dbReference type="ARBA" id="ARBA00009515"/>
    </source>
</evidence>
<dbReference type="Proteomes" id="UP001050691">
    <property type="component" value="Unassembled WGS sequence"/>
</dbReference>
<feature type="region of interest" description="Disordered" evidence="3">
    <location>
        <begin position="345"/>
        <end position="364"/>
    </location>
</feature>
<feature type="compositionally biased region" description="Polar residues" evidence="3">
    <location>
        <begin position="469"/>
        <end position="479"/>
    </location>
</feature>
<evidence type="ECO:0000313" key="4">
    <source>
        <dbReference type="EMBL" id="GJJ06193.1"/>
    </source>
</evidence>
<dbReference type="AlphaFoldDB" id="A0AAV5A0Q5"/>
<comment type="caution">
    <text evidence="4">The sequence shown here is derived from an EMBL/GenBank/DDBJ whole genome shotgun (WGS) entry which is preliminary data.</text>
</comment>
<dbReference type="GO" id="GO:0006915">
    <property type="term" value="P:apoptotic process"/>
    <property type="evidence" value="ECO:0007669"/>
    <property type="project" value="UniProtKB-KW"/>
</dbReference>
<protein>
    <recommendedName>
        <fullName evidence="6">Apoptosis inhibitor 5</fullName>
    </recommendedName>
</protein>
<name>A0AAV5A0Q5_9AGAM</name>
<feature type="region of interest" description="Disordered" evidence="3">
    <location>
        <begin position="468"/>
        <end position="522"/>
    </location>
</feature>
<reference evidence="4" key="1">
    <citation type="submission" date="2021-10" db="EMBL/GenBank/DDBJ databases">
        <title>De novo Genome Assembly of Clathrus columnatus (Basidiomycota, Fungi) Using Illumina and Nanopore Sequence Data.</title>
        <authorList>
            <person name="Ogiso-Tanaka E."/>
            <person name="Itagaki H."/>
            <person name="Hosoya T."/>
            <person name="Hosaka K."/>
        </authorList>
    </citation>
    <scope>NUCLEOTIDE SEQUENCE</scope>
    <source>
        <strain evidence="4">MO-923</strain>
    </source>
</reference>
<evidence type="ECO:0008006" key="6">
    <source>
        <dbReference type="Google" id="ProtNLM"/>
    </source>
</evidence>
<evidence type="ECO:0000256" key="3">
    <source>
        <dbReference type="SAM" id="MobiDB-lite"/>
    </source>
</evidence>
<organism evidence="4 5">
    <name type="scientific">Clathrus columnatus</name>
    <dbReference type="NCBI Taxonomy" id="1419009"/>
    <lineage>
        <taxon>Eukaryota</taxon>
        <taxon>Fungi</taxon>
        <taxon>Dikarya</taxon>
        <taxon>Basidiomycota</taxon>
        <taxon>Agaricomycotina</taxon>
        <taxon>Agaricomycetes</taxon>
        <taxon>Phallomycetidae</taxon>
        <taxon>Phallales</taxon>
        <taxon>Clathraceae</taxon>
        <taxon>Clathrus</taxon>
    </lineage>
</organism>
<dbReference type="PANTHER" id="PTHR12758:SF19">
    <property type="entry name" value="APOPTOSIS INHIBITOR 5"/>
    <property type="match status" value="1"/>
</dbReference>
<dbReference type="InterPro" id="IPR016024">
    <property type="entry name" value="ARM-type_fold"/>
</dbReference>
<sequence>MNKELEGRQIREARSLLQKAGQRNAPQEIKREALLRLIGLVHTSSPNLKVFAAQHFNQYFKDFPDLEEQVIHSVYDICEDVDSQVRIEGYKAIVSLSVESRKWTKRNTDVLVQLLQSDEPKELQEIEEALLRHIDLDPVAAIGVLCDNCMLDPDQPREEQIDRTRLRKLVLLFMANKAKNHILKHFEPPESAAEKIYRDGLLKTIPDADLEETEMTVKNLLLPLRSFSSQSEQGDDLLRVLLDKTKSIYTELKTRPGPFSLDPVKPYLSLLDLIAIVKQVANPAPLLRFYSLSLIGKMALQKLEIESQIDIIHRLSGILDICEEQRLKNEREQLVTRPVNWAEHGPELETINGKSSSTSTTTGAQTINSLIKEIRADSEKRAKSTIPDKPTSLIGQKRKSSPNEGSDQQRIPQPSFRSKSNVQSSVKVPNTQNERQVRSNSLLNRLQVDANTTDRVANSGITKRMEHVTISSSQPKATQGISIKGAATKGGGGGQLPPATSNPTLMDRLAQAEHTARRKRRK</sequence>
<evidence type="ECO:0000313" key="5">
    <source>
        <dbReference type="Proteomes" id="UP001050691"/>
    </source>
</evidence>
<dbReference type="EMBL" id="BPWL01000001">
    <property type="protein sequence ID" value="GJJ06193.1"/>
    <property type="molecule type" value="Genomic_DNA"/>
</dbReference>
<accession>A0AAV5A0Q5</accession>
<feature type="compositionally biased region" description="Polar residues" evidence="3">
    <location>
        <begin position="402"/>
        <end position="442"/>
    </location>
</feature>
<gene>
    <name evidence="4" type="ORF">Clacol_000382</name>
</gene>
<keyword evidence="2" id="KW-0053">Apoptosis</keyword>
<dbReference type="PANTHER" id="PTHR12758">
    <property type="entry name" value="APOPTOSIS INHIBITOR 5-RELATED"/>
    <property type="match status" value="1"/>
</dbReference>
<dbReference type="SUPFAM" id="SSF48371">
    <property type="entry name" value="ARM repeat"/>
    <property type="match status" value="1"/>
</dbReference>
<dbReference type="GO" id="GO:0043066">
    <property type="term" value="P:negative regulation of apoptotic process"/>
    <property type="evidence" value="ECO:0007669"/>
    <property type="project" value="TreeGrafter"/>
</dbReference>
<comment type="similarity">
    <text evidence="1">Belongs to the API5 family.</text>
</comment>
<proteinExistence type="inferred from homology"/>
<dbReference type="Pfam" id="PF05918">
    <property type="entry name" value="API5"/>
    <property type="match status" value="1"/>
</dbReference>
<dbReference type="GO" id="GO:0003723">
    <property type="term" value="F:RNA binding"/>
    <property type="evidence" value="ECO:0007669"/>
    <property type="project" value="TreeGrafter"/>
</dbReference>
<dbReference type="InterPro" id="IPR008383">
    <property type="entry name" value="API5"/>
</dbReference>
<feature type="region of interest" description="Disordered" evidence="3">
    <location>
        <begin position="374"/>
        <end position="442"/>
    </location>
</feature>